<dbReference type="GO" id="GO:0005886">
    <property type="term" value="C:plasma membrane"/>
    <property type="evidence" value="ECO:0007669"/>
    <property type="project" value="UniProtKB-SubCell"/>
</dbReference>
<evidence type="ECO:0000256" key="8">
    <source>
        <dbReference type="ARBA" id="ARBA00022989"/>
    </source>
</evidence>
<evidence type="ECO:0000256" key="7">
    <source>
        <dbReference type="ARBA" id="ARBA00022927"/>
    </source>
</evidence>
<evidence type="ECO:0000256" key="6">
    <source>
        <dbReference type="ARBA" id="ARBA00022692"/>
    </source>
</evidence>
<evidence type="ECO:0000259" key="15">
    <source>
        <dbReference type="Pfam" id="PF02096"/>
    </source>
</evidence>
<sequence>MEKRTILAFVLSFLVLLIWSHFFTTKQDKTVREKPPASHEQQKEINPDISRAGDESSPASSQGQVDQVSRECPKIEEKEIIVDTPLYKAVFSNRGPSIRSFQLKNYRQTVDPDSPPIELVHLENNTADFFLISFSTQTSIPDKTMAYEADHQNLMLENGGEAKDVVFHSATPEGLLIRQSFRFYPDHYRIDMVMDVVNQSQSSKEGVFVTDMTTLPPKKKSGYSSFAGLALYVNRKLTELKIEKASEQPVINGQIDWMAYEDGYFMSAIIPSEISQRTFKGSLLPSGLLKGSCLSPPISIMPSQQISSQYTLYFGPRDLAKLKEVGRDLDRAVEFGWFDIIAKGLLFVLVYFNKFINNYGVSIILLTVLIKILFAPLTHKSYKSMKEMQKLQPIMAKIRERHKDDKQKMNQEMMALYKTYKVNPMSGCLPMIIQIPVFIALFRLLGSSIELRHAPFFFWINDLSAPDRLFSFSFAIPFMTPPYGIPVLTLLMGASMFIQQKMTPTPGDPAQAKIMLFLPLIFTFMFINFPSGLVLYWFTNNILSIGQQYLILKKSSA</sequence>
<organism evidence="17">
    <name type="scientific">uncultured Desulfobacterium sp</name>
    <dbReference type="NCBI Taxonomy" id="201089"/>
    <lineage>
        <taxon>Bacteria</taxon>
        <taxon>Pseudomonadati</taxon>
        <taxon>Thermodesulfobacteriota</taxon>
        <taxon>Desulfobacteria</taxon>
        <taxon>Desulfobacterales</taxon>
        <taxon>Desulfobacteriaceae</taxon>
        <taxon>Desulfobacterium</taxon>
        <taxon>environmental samples</taxon>
    </lineage>
</organism>
<name>A0A445N388_9BACT</name>
<dbReference type="PANTHER" id="PTHR12428">
    <property type="entry name" value="OXA1"/>
    <property type="match status" value="1"/>
</dbReference>
<comment type="similarity">
    <text evidence="2 13">Belongs to the OXA1/ALB3/YidC family. Type 1 subfamily.</text>
</comment>
<keyword evidence="5 13" id="KW-1003">Cell membrane</keyword>
<accession>A0A445N388</accession>
<dbReference type="CDD" id="cd19961">
    <property type="entry name" value="EcYidC-like_peri"/>
    <property type="match status" value="1"/>
</dbReference>
<dbReference type="HAMAP" id="MF_01810">
    <property type="entry name" value="YidC_type1"/>
    <property type="match status" value="1"/>
</dbReference>
<evidence type="ECO:0000256" key="3">
    <source>
        <dbReference type="ARBA" id="ARBA00015325"/>
    </source>
</evidence>
<evidence type="ECO:0000256" key="1">
    <source>
        <dbReference type="ARBA" id="ARBA00004429"/>
    </source>
</evidence>
<keyword evidence="7 13" id="KW-0653">Protein transport</keyword>
<dbReference type="Pfam" id="PF14849">
    <property type="entry name" value="YidC_periplas"/>
    <property type="match status" value="1"/>
</dbReference>
<gene>
    <name evidence="13 17" type="primary">yidC</name>
    <name evidence="17" type="ORF">PITCH_A840055</name>
</gene>
<evidence type="ECO:0000256" key="10">
    <source>
        <dbReference type="ARBA" id="ARBA00023186"/>
    </source>
</evidence>
<dbReference type="GO" id="GO:0032977">
    <property type="term" value="F:membrane insertase activity"/>
    <property type="evidence" value="ECO:0007669"/>
    <property type="project" value="InterPro"/>
</dbReference>
<comment type="subunit">
    <text evidence="13">Interacts with the Sec translocase complex via SecD. Specifically interacts with transmembrane segments of nascent integral membrane proteins during membrane integration.</text>
</comment>
<evidence type="ECO:0000256" key="2">
    <source>
        <dbReference type="ARBA" id="ARBA00010527"/>
    </source>
</evidence>
<dbReference type="PRINTS" id="PR01900">
    <property type="entry name" value="YIDCPROTEIN"/>
</dbReference>
<dbReference type="InterPro" id="IPR028055">
    <property type="entry name" value="YidC/Oxa/ALB_C"/>
</dbReference>
<dbReference type="EMBL" id="OJIN01000230">
    <property type="protein sequence ID" value="SPD76169.1"/>
    <property type="molecule type" value="Genomic_DNA"/>
</dbReference>
<dbReference type="CDD" id="cd20070">
    <property type="entry name" value="5TM_YidC_Alb3"/>
    <property type="match status" value="1"/>
</dbReference>
<dbReference type="GO" id="GO:0051205">
    <property type="term" value="P:protein insertion into membrane"/>
    <property type="evidence" value="ECO:0007669"/>
    <property type="project" value="TreeGrafter"/>
</dbReference>
<evidence type="ECO:0000256" key="13">
    <source>
        <dbReference type="HAMAP-Rule" id="MF_01810"/>
    </source>
</evidence>
<feature type="compositionally biased region" description="Polar residues" evidence="14">
    <location>
        <begin position="57"/>
        <end position="67"/>
    </location>
</feature>
<dbReference type="InterPro" id="IPR047196">
    <property type="entry name" value="YidC_ALB_C"/>
</dbReference>
<dbReference type="InterPro" id="IPR019998">
    <property type="entry name" value="Membr_insert_YidC"/>
</dbReference>
<evidence type="ECO:0000256" key="4">
    <source>
        <dbReference type="ARBA" id="ARBA00022448"/>
    </source>
</evidence>
<dbReference type="NCBIfam" id="TIGR03592">
    <property type="entry name" value="yidC_oxa1_cterm"/>
    <property type="match status" value="1"/>
</dbReference>
<evidence type="ECO:0000313" key="17">
    <source>
        <dbReference type="EMBL" id="SPD76169.1"/>
    </source>
</evidence>
<dbReference type="PANTHER" id="PTHR12428:SF65">
    <property type="entry name" value="CYTOCHROME C OXIDASE ASSEMBLY PROTEIN COX18, MITOCHONDRIAL"/>
    <property type="match status" value="1"/>
</dbReference>
<dbReference type="AlphaFoldDB" id="A0A445N388"/>
<evidence type="ECO:0000256" key="11">
    <source>
        <dbReference type="ARBA" id="ARBA00033245"/>
    </source>
</evidence>
<feature type="compositionally biased region" description="Basic and acidic residues" evidence="14">
    <location>
        <begin position="29"/>
        <end position="54"/>
    </location>
</feature>
<keyword evidence="4 13" id="KW-0813">Transport</keyword>
<dbReference type="NCBIfam" id="TIGR03593">
    <property type="entry name" value="yidC_nterm"/>
    <property type="match status" value="1"/>
</dbReference>
<feature type="transmembrane region" description="Helical" evidence="13">
    <location>
        <begin position="6"/>
        <end position="24"/>
    </location>
</feature>
<dbReference type="InterPro" id="IPR001708">
    <property type="entry name" value="YidC/ALB3/OXA1/COX18"/>
</dbReference>
<dbReference type="GO" id="GO:0015031">
    <property type="term" value="P:protein transport"/>
    <property type="evidence" value="ECO:0007669"/>
    <property type="project" value="UniProtKB-KW"/>
</dbReference>
<feature type="domain" description="Membrane insertase YidC N-terminal" evidence="16">
    <location>
        <begin position="80"/>
        <end position="346"/>
    </location>
</feature>
<proteinExistence type="inferred from homology"/>
<evidence type="ECO:0000256" key="14">
    <source>
        <dbReference type="SAM" id="MobiDB-lite"/>
    </source>
</evidence>
<keyword evidence="9 13" id="KW-0472">Membrane</keyword>
<feature type="transmembrane region" description="Helical" evidence="13">
    <location>
        <begin position="359"/>
        <end position="378"/>
    </location>
</feature>
<dbReference type="Gene3D" id="2.70.98.90">
    <property type="match status" value="1"/>
</dbReference>
<reference evidence="17" key="1">
    <citation type="submission" date="2018-01" db="EMBL/GenBank/DDBJ databases">
        <authorList>
            <person name="Regsiter A."/>
            <person name="William W."/>
        </authorList>
    </citation>
    <scope>NUCLEOTIDE SEQUENCE</scope>
    <source>
        <strain evidence="17">TRIP AH-1</strain>
    </source>
</reference>
<evidence type="ECO:0000256" key="5">
    <source>
        <dbReference type="ARBA" id="ARBA00022475"/>
    </source>
</evidence>
<feature type="transmembrane region" description="Helical" evidence="13">
    <location>
        <begin position="469"/>
        <end position="493"/>
    </location>
</feature>
<dbReference type="InterPro" id="IPR028053">
    <property type="entry name" value="Membr_insert_YidC_N"/>
</dbReference>
<evidence type="ECO:0000259" key="16">
    <source>
        <dbReference type="Pfam" id="PF14849"/>
    </source>
</evidence>
<feature type="domain" description="Membrane insertase YidC/Oxa/ALB C-terminal" evidence="15">
    <location>
        <begin position="359"/>
        <end position="552"/>
    </location>
</feature>
<dbReference type="NCBIfam" id="NF002353">
    <property type="entry name" value="PRK01318.1-4"/>
    <property type="match status" value="1"/>
</dbReference>
<comment type="function">
    <text evidence="13">Required for the insertion and/or proper folding and/or complex formation of integral membrane proteins into the membrane. Involved in integration of membrane proteins that insert both dependently and independently of the Sec translocase complex, as well as at least some lipoproteins. Aids folding of multispanning membrane proteins.</text>
</comment>
<keyword evidence="8 13" id="KW-1133">Transmembrane helix</keyword>
<keyword evidence="10 13" id="KW-0143">Chaperone</keyword>
<evidence type="ECO:0000256" key="9">
    <source>
        <dbReference type="ARBA" id="ARBA00023136"/>
    </source>
</evidence>
<dbReference type="InterPro" id="IPR038221">
    <property type="entry name" value="YidC_periplasmic_sf"/>
</dbReference>
<feature type="transmembrane region" description="Helical" evidence="13">
    <location>
        <begin position="428"/>
        <end position="449"/>
    </location>
</feature>
<keyword evidence="6 13" id="KW-0812">Transmembrane</keyword>
<comment type="subcellular location">
    <subcellularLocation>
        <location evidence="1">Cell inner membrane</location>
        <topology evidence="1">Multi-pass membrane protein</topology>
    </subcellularLocation>
    <subcellularLocation>
        <location evidence="13">Cell membrane</location>
        <topology evidence="13">Multi-pass membrane protein</topology>
    </subcellularLocation>
</comment>
<feature type="region of interest" description="Disordered" evidence="14">
    <location>
        <begin position="29"/>
        <end position="70"/>
    </location>
</feature>
<evidence type="ECO:0000256" key="12">
    <source>
        <dbReference type="ARBA" id="ARBA00033342"/>
    </source>
</evidence>
<dbReference type="PRINTS" id="PR00701">
    <property type="entry name" value="60KDINNERMP"/>
</dbReference>
<protein>
    <recommendedName>
        <fullName evidence="3 13">Membrane protein insertase YidC</fullName>
    </recommendedName>
    <alternativeName>
        <fullName evidence="12 13">Foldase YidC</fullName>
    </alternativeName>
    <alternativeName>
        <fullName evidence="11 13">Membrane integrase YidC</fullName>
    </alternativeName>
    <alternativeName>
        <fullName evidence="13">Membrane protein YidC</fullName>
    </alternativeName>
</protein>
<dbReference type="Pfam" id="PF02096">
    <property type="entry name" value="60KD_IMP"/>
    <property type="match status" value="1"/>
</dbReference>
<feature type="transmembrane region" description="Helical" evidence="13">
    <location>
        <begin position="514"/>
        <end position="538"/>
    </location>
</feature>